<feature type="domain" description="Lipocalin-like" evidence="1">
    <location>
        <begin position="22"/>
        <end position="115"/>
    </location>
</feature>
<reference evidence="2 3" key="1">
    <citation type="submission" date="2024-04" db="EMBL/GenBank/DDBJ databases">
        <title>New Clade of Flavobacterium.</title>
        <authorList>
            <person name="Matos L."/>
            <person name="Proenca D.N."/>
            <person name="Fransisco R.M."/>
            <person name="Chung A.P."/>
            <person name="Maccario L."/>
            <person name="Sorensen S.J."/>
            <person name="Morais P.V."/>
        </authorList>
    </citation>
    <scope>NUCLEOTIDE SEQUENCE [LARGE SCALE GENOMIC DNA]</scope>
    <source>
        <strain evidence="2 3">FZUC8N2.13</strain>
    </source>
</reference>
<organism evidence="2 3">
    <name type="scientific">Flavobacterium zubiriense</name>
    <dbReference type="NCBI Taxonomy" id="3138075"/>
    <lineage>
        <taxon>Bacteria</taxon>
        <taxon>Pseudomonadati</taxon>
        <taxon>Bacteroidota</taxon>
        <taxon>Flavobacteriia</taxon>
        <taxon>Flavobacteriales</taxon>
        <taxon>Flavobacteriaceae</taxon>
        <taxon>Flavobacterium</taxon>
    </lineage>
</organism>
<name>A0ABV4T6S4_9FLAO</name>
<dbReference type="InterPro" id="IPR024311">
    <property type="entry name" value="Lipocalin-like"/>
</dbReference>
<evidence type="ECO:0000313" key="2">
    <source>
        <dbReference type="EMBL" id="MFA9189822.1"/>
    </source>
</evidence>
<dbReference type="EMBL" id="JBCFQL010000001">
    <property type="protein sequence ID" value="MFA9189822.1"/>
    <property type="molecule type" value="Genomic_DNA"/>
</dbReference>
<protein>
    <submittedName>
        <fullName evidence="2">Lipocalin family protein</fullName>
    </submittedName>
</protein>
<evidence type="ECO:0000313" key="3">
    <source>
        <dbReference type="Proteomes" id="UP001574169"/>
    </source>
</evidence>
<dbReference type="Proteomes" id="UP001574169">
    <property type="component" value="Unassembled WGS sequence"/>
</dbReference>
<accession>A0ABV4T6S4</accession>
<comment type="caution">
    <text evidence="2">The sequence shown here is derived from an EMBL/GenBank/DDBJ whole genome shotgun (WGS) entry which is preliminary data.</text>
</comment>
<gene>
    <name evidence="2" type="ORF">AAGV28_00435</name>
</gene>
<evidence type="ECO:0000259" key="1">
    <source>
        <dbReference type="Pfam" id="PF13648"/>
    </source>
</evidence>
<dbReference type="Pfam" id="PF13648">
    <property type="entry name" value="Lipocalin_4"/>
    <property type="match status" value="1"/>
</dbReference>
<proteinExistence type="predicted"/>
<dbReference type="RefSeq" id="WP_373404879.1">
    <property type="nucleotide sequence ID" value="NZ_JBCFQL010000001.1"/>
</dbReference>
<keyword evidence="3" id="KW-1185">Reference proteome</keyword>
<sequence>MSVLVLGLTSCSKDDTQEPASIVGTWDQFQFVYVNKINGEEIIEDYTPNCSGKPLHIVFNSNGEGFYNSYSSSTCELDSYPILWSQSGQSLIIEYDNGEQDKPQVTQLDETTLKLLYSQGGEIVTIIYRRR</sequence>